<feature type="compositionally biased region" description="Basic residues" evidence="1">
    <location>
        <begin position="83"/>
        <end position="92"/>
    </location>
</feature>
<evidence type="ECO:0000313" key="3">
    <source>
        <dbReference type="EMBL" id="ORY70138.1"/>
    </source>
</evidence>
<keyword evidence="2" id="KW-0472">Membrane</keyword>
<gene>
    <name evidence="3" type="ORF">BCR38DRAFT_421100</name>
</gene>
<evidence type="ECO:0000256" key="2">
    <source>
        <dbReference type="SAM" id="Phobius"/>
    </source>
</evidence>
<keyword evidence="2" id="KW-1133">Transmembrane helix</keyword>
<dbReference type="OrthoDB" id="19091at2759"/>
<proteinExistence type="predicted"/>
<feature type="region of interest" description="Disordered" evidence="1">
    <location>
        <begin position="79"/>
        <end position="106"/>
    </location>
</feature>
<protein>
    <submittedName>
        <fullName evidence="3">Uncharacterized protein</fullName>
    </submittedName>
</protein>
<keyword evidence="2" id="KW-0812">Transmembrane</keyword>
<dbReference type="AlphaFoldDB" id="A0A1Y2EEX9"/>
<reference evidence="3 4" key="1">
    <citation type="submission" date="2016-07" db="EMBL/GenBank/DDBJ databases">
        <title>Pervasive Adenine N6-methylation of Active Genes in Fungi.</title>
        <authorList>
            <consortium name="DOE Joint Genome Institute"/>
            <person name="Mondo S.J."/>
            <person name="Dannebaum R.O."/>
            <person name="Kuo R.C."/>
            <person name="Labutti K."/>
            <person name="Haridas S."/>
            <person name="Kuo A."/>
            <person name="Salamov A."/>
            <person name="Ahrendt S.R."/>
            <person name="Lipzen A."/>
            <person name="Sullivan W."/>
            <person name="Andreopoulos W.B."/>
            <person name="Clum A."/>
            <person name="Lindquist E."/>
            <person name="Daum C."/>
            <person name="Ramamoorthy G.K."/>
            <person name="Gryganskyi A."/>
            <person name="Culley D."/>
            <person name="Magnuson J.K."/>
            <person name="James T.Y."/>
            <person name="O'Malley M.A."/>
            <person name="Stajich J.E."/>
            <person name="Spatafora J.W."/>
            <person name="Visel A."/>
            <person name="Grigoriev I.V."/>
        </authorList>
    </citation>
    <scope>NUCLEOTIDE SEQUENCE [LARGE SCALE GENOMIC DNA]</scope>
    <source>
        <strain evidence="3 4">CBS 129021</strain>
    </source>
</reference>
<evidence type="ECO:0000256" key="1">
    <source>
        <dbReference type="SAM" id="MobiDB-lite"/>
    </source>
</evidence>
<feature type="transmembrane region" description="Helical" evidence="2">
    <location>
        <begin position="6"/>
        <end position="27"/>
    </location>
</feature>
<dbReference type="InParanoid" id="A0A1Y2EEX9"/>
<name>A0A1Y2EEX9_9PEZI</name>
<dbReference type="EMBL" id="MCFJ01000002">
    <property type="protein sequence ID" value="ORY70138.1"/>
    <property type="molecule type" value="Genomic_DNA"/>
</dbReference>
<keyword evidence="4" id="KW-1185">Reference proteome</keyword>
<accession>A0A1Y2EEX9</accession>
<evidence type="ECO:0000313" key="4">
    <source>
        <dbReference type="Proteomes" id="UP000193689"/>
    </source>
</evidence>
<sequence length="106" mass="11983">MTLSVIFNHSIAVTGSFAIPFTAYFSFRTMRVVQRRLGDKHYLDENWSKAVDPSSFKTNGVAQSPELCVKRAASFLPRCGGRAQRRKPQSLHRRIEQAPHNQGLAH</sequence>
<dbReference type="Proteomes" id="UP000193689">
    <property type="component" value="Unassembled WGS sequence"/>
</dbReference>
<dbReference type="RefSeq" id="XP_040720088.1">
    <property type="nucleotide sequence ID" value="XM_040859423.1"/>
</dbReference>
<dbReference type="GeneID" id="63775635"/>
<comment type="caution">
    <text evidence="3">The sequence shown here is derived from an EMBL/GenBank/DDBJ whole genome shotgun (WGS) entry which is preliminary data.</text>
</comment>
<organism evidence="3 4">
    <name type="scientific">Pseudomassariella vexata</name>
    <dbReference type="NCBI Taxonomy" id="1141098"/>
    <lineage>
        <taxon>Eukaryota</taxon>
        <taxon>Fungi</taxon>
        <taxon>Dikarya</taxon>
        <taxon>Ascomycota</taxon>
        <taxon>Pezizomycotina</taxon>
        <taxon>Sordariomycetes</taxon>
        <taxon>Xylariomycetidae</taxon>
        <taxon>Amphisphaeriales</taxon>
        <taxon>Pseudomassariaceae</taxon>
        <taxon>Pseudomassariella</taxon>
    </lineage>
</organism>